<dbReference type="eggNOG" id="KOG2287">
    <property type="taxonomic scope" value="Eukaryota"/>
</dbReference>
<keyword evidence="12" id="KW-0325">Glycoprotein</keyword>
<dbReference type="UniPathway" id="UPA00378"/>
<dbReference type="Gramene" id="ONIVA06G09480.1">
    <property type="protein sequence ID" value="ONIVA06G09480.1"/>
    <property type="gene ID" value="ONIVA06G09480"/>
</dbReference>
<evidence type="ECO:0000256" key="11">
    <source>
        <dbReference type="ARBA" id="ARBA00023136"/>
    </source>
</evidence>
<dbReference type="AlphaFoldDB" id="A0A0E0HN02"/>
<protein>
    <recommendedName>
        <fullName evidence="15">Galectin domain-containing protein</fullName>
    </recommendedName>
</protein>
<comment type="subcellular location">
    <subcellularLocation>
        <location evidence="2">Golgi apparatus membrane</location>
        <topology evidence="2">Single-pass type II membrane protein</topology>
    </subcellularLocation>
</comment>
<dbReference type="InterPro" id="IPR002659">
    <property type="entry name" value="Glyco_trans_31"/>
</dbReference>
<keyword evidence="8" id="KW-0735">Signal-anchor</keyword>
<evidence type="ECO:0000256" key="8">
    <source>
        <dbReference type="ARBA" id="ARBA00022968"/>
    </source>
</evidence>
<dbReference type="SUPFAM" id="SSF49899">
    <property type="entry name" value="Concanavalin A-like lectins/glucanases"/>
    <property type="match status" value="1"/>
</dbReference>
<dbReference type="PANTHER" id="PTHR11214">
    <property type="entry name" value="BETA-1,3-N-ACETYLGLUCOSAMINYLTRANSFERASE"/>
    <property type="match status" value="1"/>
</dbReference>
<evidence type="ECO:0000256" key="4">
    <source>
        <dbReference type="ARBA" id="ARBA00008661"/>
    </source>
</evidence>
<evidence type="ECO:0000256" key="6">
    <source>
        <dbReference type="ARBA" id="ARBA00022679"/>
    </source>
</evidence>
<dbReference type="OMA" id="ICVFGTE"/>
<dbReference type="PANTHER" id="PTHR11214:SF129">
    <property type="entry name" value="BETA-1,3-GALACTOSYLTRANSFERASE GALT1"/>
    <property type="match status" value="1"/>
</dbReference>
<dbReference type="CDD" id="cd00070">
    <property type="entry name" value="GLECT"/>
    <property type="match status" value="1"/>
</dbReference>
<keyword evidence="5" id="KW-0328">Glycosyltransferase</keyword>
<evidence type="ECO:0000256" key="13">
    <source>
        <dbReference type="ARBA" id="ARBA00023211"/>
    </source>
</evidence>
<dbReference type="GO" id="GO:0008378">
    <property type="term" value="F:galactosyltransferase activity"/>
    <property type="evidence" value="ECO:0007669"/>
    <property type="project" value="UniProtKB-ARBA"/>
</dbReference>
<dbReference type="Proteomes" id="UP000006591">
    <property type="component" value="Chromosome 6"/>
</dbReference>
<feature type="region of interest" description="Disordered" evidence="14">
    <location>
        <begin position="75"/>
        <end position="125"/>
    </location>
</feature>
<name>A0A0E0HN02_ORYNI</name>
<dbReference type="InterPro" id="IPR001079">
    <property type="entry name" value="Galectin_CRD"/>
</dbReference>
<evidence type="ECO:0000256" key="7">
    <source>
        <dbReference type="ARBA" id="ARBA00022692"/>
    </source>
</evidence>
<dbReference type="SMART" id="SM00908">
    <property type="entry name" value="Gal-bind_lectin"/>
    <property type="match status" value="1"/>
</dbReference>
<evidence type="ECO:0000256" key="1">
    <source>
        <dbReference type="ARBA" id="ARBA00001936"/>
    </source>
</evidence>
<keyword evidence="13" id="KW-0464">Manganese</keyword>
<accession>A0A0E0HN02</accession>
<dbReference type="HOGENOM" id="CLU_017063_1_0_1"/>
<keyword evidence="17" id="KW-1185">Reference proteome</keyword>
<keyword evidence="11" id="KW-0472">Membrane</keyword>
<reference evidence="16" key="2">
    <citation type="submission" date="2018-04" db="EMBL/GenBank/DDBJ databases">
        <title>OnivRS2 (Oryza nivara Reference Sequence Version 2).</title>
        <authorList>
            <person name="Zhang J."/>
            <person name="Kudrna D."/>
            <person name="Lee S."/>
            <person name="Talag J."/>
            <person name="Rajasekar S."/>
            <person name="Welchert J."/>
            <person name="Hsing Y.-I."/>
            <person name="Wing R.A."/>
        </authorList>
    </citation>
    <scope>NUCLEOTIDE SEQUENCE [LARGE SCALE GENOMIC DNA]</scope>
    <source>
        <strain evidence="16">SL10</strain>
    </source>
</reference>
<evidence type="ECO:0000256" key="2">
    <source>
        <dbReference type="ARBA" id="ARBA00004323"/>
    </source>
</evidence>
<dbReference type="FunFam" id="3.90.550.50:FF:000015">
    <property type="entry name" value="Beta-1,3-galactosyltransferase GALT1"/>
    <property type="match status" value="1"/>
</dbReference>
<evidence type="ECO:0000256" key="14">
    <source>
        <dbReference type="SAM" id="MobiDB-lite"/>
    </source>
</evidence>
<dbReference type="GO" id="GO:0030246">
    <property type="term" value="F:carbohydrate binding"/>
    <property type="evidence" value="ECO:0007669"/>
    <property type="project" value="InterPro"/>
</dbReference>
<comment type="similarity">
    <text evidence="4">Belongs to the glycosyltransferase 31 family.</text>
</comment>
<evidence type="ECO:0000256" key="3">
    <source>
        <dbReference type="ARBA" id="ARBA00004922"/>
    </source>
</evidence>
<feature type="domain" description="Galectin" evidence="15">
    <location>
        <begin position="343"/>
        <end position="538"/>
    </location>
</feature>
<evidence type="ECO:0000313" key="17">
    <source>
        <dbReference type="Proteomes" id="UP000006591"/>
    </source>
</evidence>
<comment type="cofactor">
    <cofactor evidence="1">
        <name>Mn(2+)</name>
        <dbReference type="ChEBI" id="CHEBI:29035"/>
    </cofactor>
</comment>
<evidence type="ECO:0000256" key="10">
    <source>
        <dbReference type="ARBA" id="ARBA00023034"/>
    </source>
</evidence>
<keyword evidence="7" id="KW-0812">Transmembrane</keyword>
<dbReference type="Pfam" id="PF00337">
    <property type="entry name" value="Gal-bind_lectin"/>
    <property type="match status" value="1"/>
</dbReference>
<dbReference type="GO" id="GO:1901137">
    <property type="term" value="P:carbohydrate derivative biosynthetic process"/>
    <property type="evidence" value="ECO:0007669"/>
    <property type="project" value="UniProtKB-ARBA"/>
</dbReference>
<evidence type="ECO:0000256" key="12">
    <source>
        <dbReference type="ARBA" id="ARBA00023180"/>
    </source>
</evidence>
<evidence type="ECO:0000313" key="16">
    <source>
        <dbReference type="EnsemblPlants" id="ONIVA06G09480.1"/>
    </source>
</evidence>
<dbReference type="Gene3D" id="3.90.550.50">
    <property type="match status" value="1"/>
</dbReference>
<evidence type="ECO:0000259" key="15">
    <source>
        <dbReference type="PROSITE" id="PS51304"/>
    </source>
</evidence>
<evidence type="ECO:0000256" key="9">
    <source>
        <dbReference type="ARBA" id="ARBA00022989"/>
    </source>
</evidence>
<dbReference type="EnsemblPlants" id="ONIVA06G09480.1">
    <property type="protein sequence ID" value="ONIVA06G09480.1"/>
    <property type="gene ID" value="ONIVA06G09480"/>
</dbReference>
<keyword evidence="10" id="KW-0333">Golgi apparatus</keyword>
<sequence>MATCDFRCGPHAREEAAYEPRARKTRHAGAGARACAWLELGKKALGRSDRHGVRPCSRLAAYVVKASVRGCVTAYRGHDPLRPRPSRQFSHQPTKPHRDRDSDVSATGQSRKIEGKSHLHPAAGARVGRLVRPWRGLEAASSSSSSSSPLRQWPRRAPAATAASAQSFKFPCASASPLPPAGLGAHCAARCFISLSLRGWLPPQASGSGGLASDELGVVWRWCLAWLVGLLTSDQLAKTVLSDEEMARYVILDSPLAEKSLQYVFQQNNTTPLHWLDVPNPPAVQNPQNISQEAGVAWRELNAALEYDESAVSVNGSTHQKSKEKQCPYSIRRMNATRSGDRFVLKIPCGLIQGSSITIIGTPGGLLGSFKIELTGATVPGEPDPPIVLHYNVRLLGDKLTEDPVIVQNTWTIADDWGSEDRCPSPGSDAKDIAKVDELEKCGSMVGNDQKQAWATKLKSNVSSIQPAWKKNTEPKKYFPFRQGYLAIAILRVGAHGIHMTVDGKHVTSFAFREDLEPGFVGEVRIAGDIKLLSVIASGLPTTEDFEHVTDLEILKAPPVPMDKPLDLFIGIFSTANNFKRRMAVRRTWMQYDAVRSGKAAVRFFVGLHKNEVVNEELWNEARTYGDIQLMPFVDYYSLILWKTIAICIYGTNVLSAKYVMKTDDDAFVRVDEILLSLDRVNISHGLLYGRVNSDSQPHRDPYSKWYITPEEWPEESYPPWAHGPGYIVSQDIAKEVYRKHKRGELKMFKLEDVAMGIWINEMKKDGLDVKYENDGRILVEGCEEGYVVAHYQEPRDMMCLWDKFLKTKRGTCCKE</sequence>
<dbReference type="PROSITE" id="PS51304">
    <property type="entry name" value="GALECTIN"/>
    <property type="match status" value="1"/>
</dbReference>
<dbReference type="Pfam" id="PF01762">
    <property type="entry name" value="Galactosyl_T"/>
    <property type="match status" value="1"/>
</dbReference>
<reference evidence="16" key="1">
    <citation type="submission" date="2015-04" db="UniProtKB">
        <authorList>
            <consortium name="EnsemblPlants"/>
        </authorList>
    </citation>
    <scope>IDENTIFICATION</scope>
    <source>
        <strain evidence="16">SL10</strain>
    </source>
</reference>
<dbReference type="Gene3D" id="2.60.120.200">
    <property type="match status" value="1"/>
</dbReference>
<organism evidence="16">
    <name type="scientific">Oryza nivara</name>
    <name type="common">Indian wild rice</name>
    <name type="synonym">Oryza sativa f. spontanea</name>
    <dbReference type="NCBI Taxonomy" id="4536"/>
    <lineage>
        <taxon>Eukaryota</taxon>
        <taxon>Viridiplantae</taxon>
        <taxon>Streptophyta</taxon>
        <taxon>Embryophyta</taxon>
        <taxon>Tracheophyta</taxon>
        <taxon>Spermatophyta</taxon>
        <taxon>Magnoliopsida</taxon>
        <taxon>Liliopsida</taxon>
        <taxon>Poales</taxon>
        <taxon>Poaceae</taxon>
        <taxon>BOP clade</taxon>
        <taxon>Oryzoideae</taxon>
        <taxon>Oryzeae</taxon>
        <taxon>Oryzinae</taxon>
        <taxon>Oryza</taxon>
    </lineage>
</organism>
<proteinExistence type="inferred from homology"/>
<keyword evidence="9" id="KW-1133">Transmembrane helix</keyword>
<comment type="pathway">
    <text evidence="3">Protein modification; protein glycosylation.</text>
</comment>
<dbReference type="InterPro" id="IPR013320">
    <property type="entry name" value="ConA-like_dom_sf"/>
</dbReference>
<evidence type="ECO:0000256" key="5">
    <source>
        <dbReference type="ARBA" id="ARBA00022676"/>
    </source>
</evidence>
<dbReference type="GO" id="GO:0000139">
    <property type="term" value="C:Golgi membrane"/>
    <property type="evidence" value="ECO:0007669"/>
    <property type="project" value="UniProtKB-SubCell"/>
</dbReference>
<keyword evidence="6" id="KW-0808">Transferase</keyword>
<dbReference type="STRING" id="4536.A0A0E0HN02"/>